<dbReference type="PANTHER" id="PTHR11516:SF41">
    <property type="entry name" value="3-METHYL-2-OXOBUTANOATE DEHYDROGENASE SUBUNIT ALPHA"/>
    <property type="match status" value="1"/>
</dbReference>
<evidence type="ECO:0000259" key="4">
    <source>
        <dbReference type="Pfam" id="PF00676"/>
    </source>
</evidence>
<keyword evidence="6" id="KW-1185">Reference proteome</keyword>
<dbReference type="GO" id="GO:0006086">
    <property type="term" value="P:pyruvate decarboxylation to acetyl-CoA"/>
    <property type="evidence" value="ECO:0007669"/>
    <property type="project" value="TreeGrafter"/>
</dbReference>
<dbReference type="RefSeq" id="WP_149520568.1">
    <property type="nucleotide sequence ID" value="NZ_VTOU01000001.1"/>
</dbReference>
<organism evidence="5 6">
    <name type="scientific">Sphingomonas montanisoli</name>
    <dbReference type="NCBI Taxonomy" id="2606412"/>
    <lineage>
        <taxon>Bacteria</taxon>
        <taxon>Pseudomonadati</taxon>
        <taxon>Pseudomonadota</taxon>
        <taxon>Alphaproteobacteria</taxon>
        <taxon>Sphingomonadales</taxon>
        <taxon>Sphingomonadaceae</taxon>
        <taxon>Sphingomonas</taxon>
    </lineage>
</organism>
<keyword evidence="2" id="KW-0560">Oxidoreductase</keyword>
<feature type="domain" description="Dehydrogenase E1 component" evidence="4">
    <location>
        <begin position="21"/>
        <end position="314"/>
    </location>
</feature>
<dbReference type="InterPro" id="IPR029061">
    <property type="entry name" value="THDP-binding"/>
</dbReference>
<gene>
    <name evidence="5" type="ORF">FYJ91_01795</name>
</gene>
<protein>
    <submittedName>
        <fullName evidence="5">Thiamine pyrophosphate-dependent dehydrogenase E1 component subunit alpha</fullName>
    </submittedName>
</protein>
<evidence type="ECO:0000313" key="6">
    <source>
        <dbReference type="Proteomes" id="UP000322077"/>
    </source>
</evidence>
<accession>A0A5D9CCB5</accession>
<comment type="caution">
    <text evidence="5">The sequence shown here is derived from an EMBL/GenBank/DDBJ whole genome shotgun (WGS) entry which is preliminary data.</text>
</comment>
<evidence type="ECO:0000256" key="1">
    <source>
        <dbReference type="ARBA" id="ARBA00001964"/>
    </source>
</evidence>
<dbReference type="EMBL" id="VTOU01000001">
    <property type="protein sequence ID" value="TZG28903.1"/>
    <property type="molecule type" value="Genomic_DNA"/>
</dbReference>
<evidence type="ECO:0000313" key="5">
    <source>
        <dbReference type="EMBL" id="TZG28903.1"/>
    </source>
</evidence>
<dbReference type="PANTHER" id="PTHR11516">
    <property type="entry name" value="PYRUVATE DEHYDROGENASE E1 COMPONENT, ALPHA SUBUNIT BACTERIAL AND ORGANELLAR"/>
    <property type="match status" value="1"/>
</dbReference>
<dbReference type="AlphaFoldDB" id="A0A5D9CCB5"/>
<dbReference type="SUPFAM" id="SSF52518">
    <property type="entry name" value="Thiamin diphosphate-binding fold (THDP-binding)"/>
    <property type="match status" value="1"/>
</dbReference>
<reference evidence="5 6" key="1">
    <citation type="submission" date="2019-08" db="EMBL/GenBank/DDBJ databases">
        <authorList>
            <person name="Wang G."/>
            <person name="Xu Z."/>
        </authorList>
    </citation>
    <scope>NUCLEOTIDE SEQUENCE [LARGE SCALE GENOMIC DNA]</scope>
    <source>
        <strain evidence="5 6">ZX</strain>
    </source>
</reference>
<evidence type="ECO:0000256" key="2">
    <source>
        <dbReference type="ARBA" id="ARBA00023002"/>
    </source>
</evidence>
<evidence type="ECO:0000256" key="3">
    <source>
        <dbReference type="ARBA" id="ARBA00023052"/>
    </source>
</evidence>
<sequence>MTRPNAAAGPEDLIKIYRTSTLIKQTDEAIRGLLRRGRLQANYYSPRGQEIVAAAMAATLQPDDYVVTIYRGLHDHLAKGVPLKALMAEYFGKVDGSCKGKGGCMHITHPEAGVMVTTGIVGSGMPIANGLALASQERKDGRVTVTNFGDGATNIGSFHESMNLASLWKLPVVFLCQNNLFAEHTATELCTAGNIVDRAKGYAMPGILVDGNDPEAMYAAARQAVDRARDGEGPTLIEARTFRFEGHNYGDPSSYIPKEMMAEAKANDPVPKLRALLIERGIATEDEVAKIDADAAAEIAEAVTFAQESPYPDVAENLSDVYATVLENA</sequence>
<name>A0A5D9CCB5_9SPHN</name>
<comment type="cofactor">
    <cofactor evidence="1">
        <name>thiamine diphosphate</name>
        <dbReference type="ChEBI" id="CHEBI:58937"/>
    </cofactor>
</comment>
<proteinExistence type="predicted"/>
<keyword evidence="3" id="KW-0786">Thiamine pyrophosphate</keyword>
<dbReference type="Proteomes" id="UP000322077">
    <property type="component" value="Unassembled WGS sequence"/>
</dbReference>
<dbReference type="CDD" id="cd02000">
    <property type="entry name" value="TPP_E1_PDC_ADC_BCADC"/>
    <property type="match status" value="1"/>
</dbReference>
<dbReference type="Pfam" id="PF00676">
    <property type="entry name" value="E1_dh"/>
    <property type="match status" value="1"/>
</dbReference>
<dbReference type="InterPro" id="IPR001017">
    <property type="entry name" value="DH_E1"/>
</dbReference>
<dbReference type="GO" id="GO:0004739">
    <property type="term" value="F:pyruvate dehydrogenase (acetyl-transferring) activity"/>
    <property type="evidence" value="ECO:0007669"/>
    <property type="project" value="TreeGrafter"/>
</dbReference>
<dbReference type="Gene3D" id="3.40.50.970">
    <property type="match status" value="1"/>
</dbReference>
<dbReference type="InterPro" id="IPR050642">
    <property type="entry name" value="PDH_E1_Alpha_Subunit"/>
</dbReference>